<feature type="domain" description="RRM" evidence="4">
    <location>
        <begin position="124"/>
        <end position="202"/>
    </location>
</feature>
<keyword evidence="3" id="KW-1133">Transmembrane helix</keyword>
<dbReference type="InterPro" id="IPR000504">
    <property type="entry name" value="RRM_dom"/>
</dbReference>
<dbReference type="SUPFAM" id="SSF54928">
    <property type="entry name" value="RNA-binding domain, RBD"/>
    <property type="match status" value="1"/>
</dbReference>
<feature type="transmembrane region" description="Helical" evidence="3">
    <location>
        <begin position="30"/>
        <end position="56"/>
    </location>
</feature>
<accession>A0A8K0SPU4</accession>
<protein>
    <recommendedName>
        <fullName evidence="4">RRM domain-containing protein</fullName>
    </recommendedName>
</protein>
<dbReference type="PANTHER" id="PTHR15481">
    <property type="entry name" value="RIBONUCLEIC ACID BINDING PROTEIN S1"/>
    <property type="match status" value="1"/>
</dbReference>
<keyword evidence="3" id="KW-0472">Membrane</keyword>
<evidence type="ECO:0000256" key="3">
    <source>
        <dbReference type="SAM" id="Phobius"/>
    </source>
</evidence>
<keyword evidence="3" id="KW-0812">Transmembrane</keyword>
<evidence type="ECO:0000259" key="4">
    <source>
        <dbReference type="PROSITE" id="PS50102"/>
    </source>
</evidence>
<dbReference type="GO" id="GO:0005737">
    <property type="term" value="C:cytoplasm"/>
    <property type="evidence" value="ECO:0007669"/>
    <property type="project" value="TreeGrafter"/>
</dbReference>
<dbReference type="PANTHER" id="PTHR15481:SF0">
    <property type="entry name" value="LD23870P-RELATED"/>
    <property type="match status" value="1"/>
</dbReference>
<keyword evidence="6" id="KW-1185">Reference proteome</keyword>
<dbReference type="GO" id="GO:0005654">
    <property type="term" value="C:nucleoplasm"/>
    <property type="evidence" value="ECO:0007669"/>
    <property type="project" value="TreeGrafter"/>
</dbReference>
<gene>
    <name evidence="5" type="ORF">B0I35DRAFT_479443</name>
</gene>
<dbReference type="SMART" id="SM00360">
    <property type="entry name" value="RRM"/>
    <property type="match status" value="1"/>
</dbReference>
<dbReference type="Proteomes" id="UP000813444">
    <property type="component" value="Unassembled WGS sequence"/>
</dbReference>
<dbReference type="InterPro" id="IPR012677">
    <property type="entry name" value="Nucleotide-bd_a/b_plait_sf"/>
</dbReference>
<name>A0A8K0SPU4_9HYPO</name>
<dbReference type="OrthoDB" id="252020at2759"/>
<dbReference type="Gene3D" id="3.30.70.330">
    <property type="match status" value="1"/>
</dbReference>
<proteinExistence type="predicted"/>
<dbReference type="InterPro" id="IPR035979">
    <property type="entry name" value="RBD_domain_sf"/>
</dbReference>
<dbReference type="EMBL" id="JAGPNK010000008">
    <property type="protein sequence ID" value="KAH7316613.1"/>
    <property type="molecule type" value="Genomic_DNA"/>
</dbReference>
<dbReference type="GO" id="GO:0000398">
    <property type="term" value="P:mRNA splicing, via spliceosome"/>
    <property type="evidence" value="ECO:0007669"/>
    <property type="project" value="TreeGrafter"/>
</dbReference>
<reference evidence="5" key="1">
    <citation type="journal article" date="2021" name="Nat. Commun.">
        <title>Genetic determinants of endophytism in the Arabidopsis root mycobiome.</title>
        <authorList>
            <person name="Mesny F."/>
            <person name="Miyauchi S."/>
            <person name="Thiergart T."/>
            <person name="Pickel B."/>
            <person name="Atanasova L."/>
            <person name="Karlsson M."/>
            <person name="Huettel B."/>
            <person name="Barry K.W."/>
            <person name="Haridas S."/>
            <person name="Chen C."/>
            <person name="Bauer D."/>
            <person name="Andreopoulos W."/>
            <person name="Pangilinan J."/>
            <person name="LaButti K."/>
            <person name="Riley R."/>
            <person name="Lipzen A."/>
            <person name="Clum A."/>
            <person name="Drula E."/>
            <person name="Henrissat B."/>
            <person name="Kohler A."/>
            <person name="Grigoriev I.V."/>
            <person name="Martin F.M."/>
            <person name="Hacquard S."/>
        </authorList>
    </citation>
    <scope>NUCLEOTIDE SEQUENCE</scope>
    <source>
        <strain evidence="5">MPI-CAGE-CH-0235</strain>
    </source>
</reference>
<sequence>MASETSIDDDASALHLPSGSSSIARDHRGLAMTALEIGVIVGTVLAFLLGIFFVFYCRQTDKNNSEGGNVLRRAEQGHDNDMLAIQEPIGRDGYAAANFRTKKPAQWIKAMMQKYGRSGGDMRVDIVVERLTKNINEGHLHELFGQFGPIADLDLPMNRSFGTNRGTAYILYDHVADAEAAIAHMHEAHVDGAMINVSIGPTSTQEFLSPALELQEEARQPAWLPAPSLELSVADMLLLAATALGQMPIDRPRGRHPSHRLVIPDPDVGAADIAVDHKTHTRLEGDPDHRGPGDMGPEVEAPAMTVVMVAADHEAQRVGTGTTDEPLLRNAISKEQQENSCRGSRWRARAHSMENHAHVGEYGEVALTQYSFCLSLTTLT</sequence>
<dbReference type="Pfam" id="PF00076">
    <property type="entry name" value="RRM_1"/>
    <property type="match status" value="1"/>
</dbReference>
<dbReference type="GO" id="GO:0003723">
    <property type="term" value="F:RNA binding"/>
    <property type="evidence" value="ECO:0007669"/>
    <property type="project" value="UniProtKB-UniRule"/>
</dbReference>
<comment type="caution">
    <text evidence="5">The sequence shown here is derived from an EMBL/GenBank/DDBJ whole genome shotgun (WGS) entry which is preliminary data.</text>
</comment>
<dbReference type="GO" id="GO:0061574">
    <property type="term" value="C:ASAP complex"/>
    <property type="evidence" value="ECO:0007669"/>
    <property type="project" value="TreeGrafter"/>
</dbReference>
<evidence type="ECO:0000256" key="2">
    <source>
        <dbReference type="PROSITE-ProRule" id="PRU00176"/>
    </source>
</evidence>
<evidence type="ECO:0000256" key="1">
    <source>
        <dbReference type="ARBA" id="ARBA00022884"/>
    </source>
</evidence>
<dbReference type="AlphaFoldDB" id="A0A8K0SPU4"/>
<evidence type="ECO:0000313" key="5">
    <source>
        <dbReference type="EMBL" id="KAH7316613.1"/>
    </source>
</evidence>
<evidence type="ECO:0000313" key="6">
    <source>
        <dbReference type="Proteomes" id="UP000813444"/>
    </source>
</evidence>
<organism evidence="5 6">
    <name type="scientific">Stachybotrys elegans</name>
    <dbReference type="NCBI Taxonomy" id="80388"/>
    <lineage>
        <taxon>Eukaryota</taxon>
        <taxon>Fungi</taxon>
        <taxon>Dikarya</taxon>
        <taxon>Ascomycota</taxon>
        <taxon>Pezizomycotina</taxon>
        <taxon>Sordariomycetes</taxon>
        <taxon>Hypocreomycetidae</taxon>
        <taxon>Hypocreales</taxon>
        <taxon>Stachybotryaceae</taxon>
        <taxon>Stachybotrys</taxon>
    </lineage>
</organism>
<keyword evidence="1 2" id="KW-0694">RNA-binding</keyword>
<dbReference type="PROSITE" id="PS50102">
    <property type="entry name" value="RRM"/>
    <property type="match status" value="1"/>
</dbReference>